<organism evidence="1 2">
    <name type="scientific">Trichonephila clavata</name>
    <name type="common">Joro spider</name>
    <name type="synonym">Nephila clavata</name>
    <dbReference type="NCBI Taxonomy" id="2740835"/>
    <lineage>
        <taxon>Eukaryota</taxon>
        <taxon>Metazoa</taxon>
        <taxon>Ecdysozoa</taxon>
        <taxon>Arthropoda</taxon>
        <taxon>Chelicerata</taxon>
        <taxon>Arachnida</taxon>
        <taxon>Araneae</taxon>
        <taxon>Araneomorphae</taxon>
        <taxon>Entelegynae</taxon>
        <taxon>Araneoidea</taxon>
        <taxon>Nephilidae</taxon>
        <taxon>Trichonephila</taxon>
    </lineage>
</organism>
<comment type="caution">
    <text evidence="1">The sequence shown here is derived from an EMBL/GenBank/DDBJ whole genome shotgun (WGS) entry which is preliminary data.</text>
</comment>
<proteinExistence type="predicted"/>
<dbReference type="OrthoDB" id="6771182at2759"/>
<evidence type="ECO:0000313" key="2">
    <source>
        <dbReference type="Proteomes" id="UP000887116"/>
    </source>
</evidence>
<name>A0A8X6L8V7_TRICU</name>
<gene>
    <name evidence="1" type="ORF">TNCT_378561</name>
</gene>
<keyword evidence="2" id="KW-1185">Reference proteome</keyword>
<protein>
    <submittedName>
        <fullName evidence="1">Uncharacterized protein</fullName>
    </submittedName>
</protein>
<reference evidence="1" key="1">
    <citation type="submission" date="2020-07" db="EMBL/GenBank/DDBJ databases">
        <title>Multicomponent nature underlies the extraordinary mechanical properties of spider dragline silk.</title>
        <authorList>
            <person name="Kono N."/>
            <person name="Nakamura H."/>
            <person name="Mori M."/>
            <person name="Yoshida Y."/>
            <person name="Ohtoshi R."/>
            <person name="Malay A.D."/>
            <person name="Moran D.A.P."/>
            <person name="Tomita M."/>
            <person name="Numata K."/>
            <person name="Arakawa K."/>
        </authorList>
    </citation>
    <scope>NUCLEOTIDE SEQUENCE</scope>
</reference>
<dbReference type="AlphaFoldDB" id="A0A8X6L8V7"/>
<accession>A0A8X6L8V7</accession>
<sequence>MQHKVNMKKRSTIGEYLLTGVVSVVEFLLARDFPFRSYDKQLGSTIYGHFLGCLEVISAFDPFLSEHLTTYGNKGK</sequence>
<dbReference type="EMBL" id="BMAO01034917">
    <property type="protein sequence ID" value="GFQ99816.1"/>
    <property type="molecule type" value="Genomic_DNA"/>
</dbReference>
<evidence type="ECO:0000313" key="1">
    <source>
        <dbReference type="EMBL" id="GFQ99816.1"/>
    </source>
</evidence>
<dbReference type="Proteomes" id="UP000887116">
    <property type="component" value="Unassembled WGS sequence"/>
</dbReference>